<name>A0A8E2DML0_9APHY</name>
<reference evidence="1 2" key="1">
    <citation type="submission" date="2016-07" db="EMBL/GenBank/DDBJ databases">
        <title>Draft genome of the white-rot fungus Obba rivulosa 3A-2.</title>
        <authorList>
            <consortium name="DOE Joint Genome Institute"/>
            <person name="Miettinen O."/>
            <person name="Riley R."/>
            <person name="Acob R."/>
            <person name="Barry K."/>
            <person name="Cullen D."/>
            <person name="De Vries R."/>
            <person name="Hainaut M."/>
            <person name="Hatakka A."/>
            <person name="Henrissat B."/>
            <person name="Hilden K."/>
            <person name="Kuo R."/>
            <person name="Labutti K."/>
            <person name="Lipzen A."/>
            <person name="Makela M.R."/>
            <person name="Sandor L."/>
            <person name="Spatafora J.W."/>
            <person name="Grigoriev I.V."/>
            <person name="Hibbett D.S."/>
        </authorList>
    </citation>
    <scope>NUCLEOTIDE SEQUENCE [LARGE SCALE GENOMIC DNA]</scope>
    <source>
        <strain evidence="1 2">3A-2</strain>
    </source>
</reference>
<gene>
    <name evidence="1" type="ORF">OBBRIDRAFT_109918</name>
</gene>
<evidence type="ECO:0000313" key="1">
    <source>
        <dbReference type="EMBL" id="OCH88153.1"/>
    </source>
</evidence>
<protein>
    <submittedName>
        <fullName evidence="1">Uncharacterized protein</fullName>
    </submittedName>
</protein>
<accession>A0A8E2DML0</accession>
<dbReference type="EMBL" id="KV722461">
    <property type="protein sequence ID" value="OCH88153.1"/>
    <property type="molecule type" value="Genomic_DNA"/>
</dbReference>
<dbReference type="AlphaFoldDB" id="A0A8E2DML0"/>
<organism evidence="1 2">
    <name type="scientific">Obba rivulosa</name>
    <dbReference type="NCBI Taxonomy" id="1052685"/>
    <lineage>
        <taxon>Eukaryota</taxon>
        <taxon>Fungi</taxon>
        <taxon>Dikarya</taxon>
        <taxon>Basidiomycota</taxon>
        <taxon>Agaricomycotina</taxon>
        <taxon>Agaricomycetes</taxon>
        <taxon>Polyporales</taxon>
        <taxon>Gelatoporiaceae</taxon>
        <taxon>Obba</taxon>
    </lineage>
</organism>
<evidence type="ECO:0000313" key="2">
    <source>
        <dbReference type="Proteomes" id="UP000250043"/>
    </source>
</evidence>
<sequence>MSLVRPPVQEARGALLAAYLTLFVFQKFSSDTAGPRKSIYWLDGHSSRHLYLVQFVQSIKAGAPRRTETTI</sequence>
<proteinExistence type="predicted"/>
<dbReference type="Proteomes" id="UP000250043">
    <property type="component" value="Unassembled WGS sequence"/>
</dbReference>
<keyword evidence="2" id="KW-1185">Reference proteome</keyword>